<dbReference type="InterPro" id="IPR013736">
    <property type="entry name" value="Xaa-Pro_dipept_C"/>
</dbReference>
<feature type="domain" description="Xaa-Pro dipeptidyl-peptidase C-terminal" evidence="2">
    <location>
        <begin position="106"/>
        <end position="322"/>
    </location>
</feature>
<evidence type="ECO:0000256" key="1">
    <source>
        <dbReference type="ARBA" id="ARBA00022801"/>
    </source>
</evidence>
<dbReference type="NCBIfam" id="TIGR00976">
    <property type="entry name" value="CocE_NonD"/>
    <property type="match status" value="1"/>
</dbReference>
<dbReference type="InterPro" id="IPR008979">
    <property type="entry name" value="Galactose-bd-like_sf"/>
</dbReference>
<keyword evidence="1" id="KW-0378">Hydrolase</keyword>
<dbReference type="Gene3D" id="1.10.3020.10">
    <property type="entry name" value="alpha-amino acid ester hydrolase ( Helical cap domain)"/>
    <property type="match status" value="1"/>
</dbReference>
<keyword evidence="4" id="KW-1185">Reference proteome</keyword>
<dbReference type="GO" id="GO:0008239">
    <property type="term" value="F:dipeptidyl-peptidase activity"/>
    <property type="evidence" value="ECO:0007669"/>
    <property type="project" value="InterPro"/>
</dbReference>
<evidence type="ECO:0000259" key="2">
    <source>
        <dbReference type="SMART" id="SM00939"/>
    </source>
</evidence>
<dbReference type="OrthoDB" id="416441at2759"/>
<dbReference type="SUPFAM" id="SSF49785">
    <property type="entry name" value="Galactose-binding domain-like"/>
    <property type="match status" value="1"/>
</dbReference>
<dbReference type="Gene3D" id="3.40.50.1820">
    <property type="entry name" value="alpha/beta hydrolase"/>
    <property type="match status" value="1"/>
</dbReference>
<organism evidence="3 4">
    <name type="scientific">Setomelanomma holmii</name>
    <dbReference type="NCBI Taxonomy" id="210430"/>
    <lineage>
        <taxon>Eukaryota</taxon>
        <taxon>Fungi</taxon>
        <taxon>Dikarya</taxon>
        <taxon>Ascomycota</taxon>
        <taxon>Pezizomycotina</taxon>
        <taxon>Dothideomycetes</taxon>
        <taxon>Pleosporomycetidae</taxon>
        <taxon>Pleosporales</taxon>
        <taxon>Pleosporineae</taxon>
        <taxon>Phaeosphaeriaceae</taxon>
        <taxon>Setomelanomma</taxon>
    </lineage>
</organism>
<evidence type="ECO:0000313" key="3">
    <source>
        <dbReference type="EMBL" id="KAF2029028.1"/>
    </source>
</evidence>
<sequence>MRPVLDRSPLAESVKSHFDGRAPWLDIVVDHPDLTHQHYDQMNSPEALERANIPIFLVGGWYDVFARQTTEQYARLSKRNTNVALTMGPWNHLQVGIDSRVYQQSFDWLEEHIAKRKQIVRKSPLQYFVTGAQEWREGYGWPPQTSQQVFHLYSSGKLQESESGSAVTSLSTFTFDSMHPTPTMGGNLLLGGGSADDTALASRSDVFTFTSEALEQNLEVMGKTLVELTHTSDTLNTDLFVRFSEVHAKGRSHAITDTCVRLGPDRGSVIVVLHLRDCAHRFAKGSKIRLIVAGASHPQFDKPTEKAVHTIHHGNTGISKVILPVAA</sequence>
<gene>
    <name evidence="3" type="ORF">EK21DRAFT_113251</name>
</gene>
<comment type="caution">
    <text evidence="3">The sequence shown here is derived from an EMBL/GenBank/DDBJ whole genome shotgun (WGS) entry which is preliminary data.</text>
</comment>
<protein>
    <submittedName>
        <fullName evidence="3">Galactose-binding like protein</fullName>
    </submittedName>
</protein>
<dbReference type="Gene3D" id="2.60.120.260">
    <property type="entry name" value="Galactose-binding domain-like"/>
    <property type="match status" value="1"/>
</dbReference>
<dbReference type="SMART" id="SM00939">
    <property type="entry name" value="PepX_C"/>
    <property type="match status" value="1"/>
</dbReference>
<dbReference type="Pfam" id="PF02129">
    <property type="entry name" value="Peptidase_S15"/>
    <property type="match status" value="1"/>
</dbReference>
<dbReference type="InterPro" id="IPR029058">
    <property type="entry name" value="AB_hydrolase_fold"/>
</dbReference>
<proteinExistence type="predicted"/>
<dbReference type="EMBL" id="ML978205">
    <property type="protein sequence ID" value="KAF2029028.1"/>
    <property type="molecule type" value="Genomic_DNA"/>
</dbReference>
<dbReference type="AlphaFoldDB" id="A0A9P4LKS0"/>
<evidence type="ECO:0000313" key="4">
    <source>
        <dbReference type="Proteomes" id="UP000799777"/>
    </source>
</evidence>
<dbReference type="SUPFAM" id="SSF53474">
    <property type="entry name" value="alpha/beta-Hydrolases"/>
    <property type="match status" value="1"/>
</dbReference>
<dbReference type="InterPro" id="IPR005674">
    <property type="entry name" value="CocE/Ser_esterase"/>
</dbReference>
<dbReference type="InterPro" id="IPR000383">
    <property type="entry name" value="Xaa-Pro-like_dom"/>
</dbReference>
<dbReference type="Pfam" id="PF08530">
    <property type="entry name" value="PepX_C"/>
    <property type="match status" value="1"/>
</dbReference>
<reference evidence="3" key="1">
    <citation type="journal article" date="2020" name="Stud. Mycol.">
        <title>101 Dothideomycetes genomes: a test case for predicting lifestyles and emergence of pathogens.</title>
        <authorList>
            <person name="Haridas S."/>
            <person name="Albert R."/>
            <person name="Binder M."/>
            <person name="Bloem J."/>
            <person name="Labutti K."/>
            <person name="Salamov A."/>
            <person name="Andreopoulos B."/>
            <person name="Baker S."/>
            <person name="Barry K."/>
            <person name="Bills G."/>
            <person name="Bluhm B."/>
            <person name="Cannon C."/>
            <person name="Castanera R."/>
            <person name="Culley D."/>
            <person name="Daum C."/>
            <person name="Ezra D."/>
            <person name="Gonzalez J."/>
            <person name="Henrissat B."/>
            <person name="Kuo A."/>
            <person name="Liang C."/>
            <person name="Lipzen A."/>
            <person name="Lutzoni F."/>
            <person name="Magnuson J."/>
            <person name="Mondo S."/>
            <person name="Nolan M."/>
            <person name="Ohm R."/>
            <person name="Pangilinan J."/>
            <person name="Park H.-J."/>
            <person name="Ramirez L."/>
            <person name="Alfaro M."/>
            <person name="Sun H."/>
            <person name="Tritt A."/>
            <person name="Yoshinaga Y."/>
            <person name="Zwiers L.-H."/>
            <person name="Turgeon B."/>
            <person name="Goodwin S."/>
            <person name="Spatafora J."/>
            <person name="Crous P."/>
            <person name="Grigoriev I."/>
        </authorList>
    </citation>
    <scope>NUCLEOTIDE SEQUENCE</scope>
    <source>
        <strain evidence="3">CBS 110217</strain>
    </source>
</reference>
<dbReference type="Proteomes" id="UP000799777">
    <property type="component" value="Unassembled WGS sequence"/>
</dbReference>
<accession>A0A9P4LKS0</accession>
<name>A0A9P4LKS0_9PLEO</name>